<feature type="transmembrane region" description="Helical" evidence="3">
    <location>
        <begin position="37"/>
        <end position="59"/>
    </location>
</feature>
<evidence type="ECO:0000259" key="4">
    <source>
        <dbReference type="PROSITE" id="PS50887"/>
    </source>
</evidence>
<dbReference type="RefSeq" id="WP_091950336.1">
    <property type="nucleotide sequence ID" value="NZ_FOSV01000021.1"/>
</dbReference>
<dbReference type="InterPro" id="IPR000160">
    <property type="entry name" value="GGDEF_dom"/>
</dbReference>
<protein>
    <recommendedName>
        <fullName evidence="1">diguanylate cyclase</fullName>
        <ecNumber evidence="1">2.7.7.65</ecNumber>
    </recommendedName>
</protein>
<feature type="transmembrane region" description="Helical" evidence="3">
    <location>
        <begin position="65"/>
        <end position="83"/>
    </location>
</feature>
<evidence type="ECO:0000256" key="3">
    <source>
        <dbReference type="SAM" id="Phobius"/>
    </source>
</evidence>
<dbReference type="GO" id="GO:0052621">
    <property type="term" value="F:diguanylate cyclase activity"/>
    <property type="evidence" value="ECO:0007669"/>
    <property type="project" value="UniProtKB-EC"/>
</dbReference>
<sequence length="388" mass="41065">MRLDVPTLFLMTVAVTFMVGALFLLSWSQTRRERALAIWGIAHLAGSVASCMLGLRGAIPDPVSIGLGNAVMIGAYGLIWSGVRAFEGRRPLLGWALAGSVVWLGACLAPAFYASLPARIIVASIIAGSYCALGAWTVWRGRGEPLVSRYPALILLGTYAVIYWVRIPLAAFIPPPAFAPGSDSPWFAILCFVGTLYSIAIAFVLMALTKERAEREQRLAAETDALTGIASRRAFVARAEACLAIRPAALLLLDLDHFKAINDRYGHSVGDAVLTAFCHAASPMLPRSAVFGRLGGEEFACLLPETGPVLAARFAESVRDSVGRIAHPDYPDLRVGVSIGIAAAGAGGALDDLLRRADGALYGAKHSGRDQVMVDETPIPEAAVVLAA</sequence>
<dbReference type="STRING" id="414703.SAMN04488125_12121"/>
<name>A0A1I4JR81_9HYPH</name>
<dbReference type="GO" id="GO:0005886">
    <property type="term" value="C:plasma membrane"/>
    <property type="evidence" value="ECO:0007669"/>
    <property type="project" value="TreeGrafter"/>
</dbReference>
<dbReference type="Pfam" id="PF00990">
    <property type="entry name" value="GGDEF"/>
    <property type="match status" value="1"/>
</dbReference>
<keyword evidence="3" id="KW-0472">Membrane</keyword>
<organism evidence="5 6">
    <name type="scientific">Methylorubrum salsuginis</name>
    <dbReference type="NCBI Taxonomy" id="414703"/>
    <lineage>
        <taxon>Bacteria</taxon>
        <taxon>Pseudomonadati</taxon>
        <taxon>Pseudomonadota</taxon>
        <taxon>Alphaproteobacteria</taxon>
        <taxon>Hyphomicrobiales</taxon>
        <taxon>Methylobacteriaceae</taxon>
        <taxon>Methylorubrum</taxon>
    </lineage>
</organism>
<feature type="transmembrane region" description="Helical" evidence="3">
    <location>
        <begin position="120"/>
        <end position="139"/>
    </location>
</feature>
<dbReference type="Proteomes" id="UP000198804">
    <property type="component" value="Unassembled WGS sequence"/>
</dbReference>
<feature type="transmembrane region" description="Helical" evidence="3">
    <location>
        <begin position="92"/>
        <end position="114"/>
    </location>
</feature>
<accession>A0A1I4JR81</accession>
<feature type="transmembrane region" description="Helical" evidence="3">
    <location>
        <begin position="151"/>
        <end position="173"/>
    </location>
</feature>
<keyword evidence="3" id="KW-0812">Transmembrane</keyword>
<dbReference type="EC" id="2.7.7.65" evidence="1"/>
<dbReference type="InterPro" id="IPR029787">
    <property type="entry name" value="Nucleotide_cyclase"/>
</dbReference>
<dbReference type="OrthoDB" id="9812260at2"/>
<proteinExistence type="predicted"/>
<evidence type="ECO:0000313" key="5">
    <source>
        <dbReference type="EMBL" id="SFL68831.1"/>
    </source>
</evidence>
<dbReference type="NCBIfam" id="TIGR00254">
    <property type="entry name" value="GGDEF"/>
    <property type="match status" value="1"/>
</dbReference>
<keyword evidence="3" id="KW-1133">Transmembrane helix</keyword>
<evidence type="ECO:0000256" key="2">
    <source>
        <dbReference type="ARBA" id="ARBA00034247"/>
    </source>
</evidence>
<dbReference type="PROSITE" id="PS50887">
    <property type="entry name" value="GGDEF"/>
    <property type="match status" value="1"/>
</dbReference>
<dbReference type="InterPro" id="IPR043128">
    <property type="entry name" value="Rev_trsase/Diguanyl_cyclase"/>
</dbReference>
<dbReference type="EMBL" id="FOSV01000021">
    <property type="protein sequence ID" value="SFL68831.1"/>
    <property type="molecule type" value="Genomic_DNA"/>
</dbReference>
<dbReference type="Gene3D" id="3.30.70.270">
    <property type="match status" value="1"/>
</dbReference>
<evidence type="ECO:0000256" key="1">
    <source>
        <dbReference type="ARBA" id="ARBA00012528"/>
    </source>
</evidence>
<dbReference type="InterPro" id="IPR050469">
    <property type="entry name" value="Diguanylate_Cyclase"/>
</dbReference>
<dbReference type="CDD" id="cd01949">
    <property type="entry name" value="GGDEF"/>
    <property type="match status" value="1"/>
</dbReference>
<evidence type="ECO:0000313" key="6">
    <source>
        <dbReference type="Proteomes" id="UP000198804"/>
    </source>
</evidence>
<reference evidence="6" key="1">
    <citation type="submission" date="2016-10" db="EMBL/GenBank/DDBJ databases">
        <authorList>
            <person name="Varghese N."/>
            <person name="Submissions S."/>
        </authorList>
    </citation>
    <scope>NUCLEOTIDE SEQUENCE [LARGE SCALE GENOMIC DNA]</scope>
    <source>
        <strain evidence="6">CGMCC 1.6474</strain>
    </source>
</reference>
<dbReference type="PANTHER" id="PTHR45138">
    <property type="entry name" value="REGULATORY COMPONENTS OF SENSORY TRANSDUCTION SYSTEM"/>
    <property type="match status" value="1"/>
</dbReference>
<keyword evidence="6" id="KW-1185">Reference proteome</keyword>
<gene>
    <name evidence="5" type="ORF">SAMN04488125_12121</name>
</gene>
<dbReference type="PANTHER" id="PTHR45138:SF9">
    <property type="entry name" value="DIGUANYLATE CYCLASE DGCM-RELATED"/>
    <property type="match status" value="1"/>
</dbReference>
<feature type="transmembrane region" description="Helical" evidence="3">
    <location>
        <begin position="6"/>
        <end position="25"/>
    </location>
</feature>
<feature type="domain" description="GGDEF" evidence="4">
    <location>
        <begin position="246"/>
        <end position="377"/>
    </location>
</feature>
<feature type="transmembrane region" description="Helical" evidence="3">
    <location>
        <begin position="185"/>
        <end position="208"/>
    </location>
</feature>
<dbReference type="GO" id="GO:1902201">
    <property type="term" value="P:negative regulation of bacterial-type flagellum-dependent cell motility"/>
    <property type="evidence" value="ECO:0007669"/>
    <property type="project" value="TreeGrafter"/>
</dbReference>
<dbReference type="SMART" id="SM00267">
    <property type="entry name" value="GGDEF"/>
    <property type="match status" value="1"/>
</dbReference>
<dbReference type="GO" id="GO:0043709">
    <property type="term" value="P:cell adhesion involved in single-species biofilm formation"/>
    <property type="evidence" value="ECO:0007669"/>
    <property type="project" value="TreeGrafter"/>
</dbReference>
<dbReference type="AlphaFoldDB" id="A0A1I4JR81"/>
<comment type="catalytic activity">
    <reaction evidence="2">
        <text>2 GTP = 3',3'-c-di-GMP + 2 diphosphate</text>
        <dbReference type="Rhea" id="RHEA:24898"/>
        <dbReference type="ChEBI" id="CHEBI:33019"/>
        <dbReference type="ChEBI" id="CHEBI:37565"/>
        <dbReference type="ChEBI" id="CHEBI:58805"/>
        <dbReference type="EC" id="2.7.7.65"/>
    </reaction>
</comment>
<dbReference type="SUPFAM" id="SSF55073">
    <property type="entry name" value="Nucleotide cyclase"/>
    <property type="match status" value="1"/>
</dbReference>